<accession>A0A0A9GGG3</accession>
<dbReference type="EMBL" id="GBRH01173721">
    <property type="protein sequence ID" value="JAE24175.1"/>
    <property type="molecule type" value="Transcribed_RNA"/>
</dbReference>
<name>A0A0A9GGG3_ARUDO</name>
<sequence>MSVMPTPSRSAMLANAHTTMKPSQSRPTQQGICSRAMQNLPHKAFPIQGEHARKVQSRRACKEGKLYSCSMKAKMQGRRHQRLINS</sequence>
<organism evidence="2">
    <name type="scientific">Arundo donax</name>
    <name type="common">Giant reed</name>
    <name type="synonym">Donax arundinaceus</name>
    <dbReference type="NCBI Taxonomy" id="35708"/>
    <lineage>
        <taxon>Eukaryota</taxon>
        <taxon>Viridiplantae</taxon>
        <taxon>Streptophyta</taxon>
        <taxon>Embryophyta</taxon>
        <taxon>Tracheophyta</taxon>
        <taxon>Spermatophyta</taxon>
        <taxon>Magnoliopsida</taxon>
        <taxon>Liliopsida</taxon>
        <taxon>Poales</taxon>
        <taxon>Poaceae</taxon>
        <taxon>PACMAD clade</taxon>
        <taxon>Arundinoideae</taxon>
        <taxon>Arundineae</taxon>
        <taxon>Arundo</taxon>
    </lineage>
</organism>
<reference evidence="2" key="1">
    <citation type="submission" date="2014-09" db="EMBL/GenBank/DDBJ databases">
        <authorList>
            <person name="Magalhaes I.L.F."/>
            <person name="Oliveira U."/>
            <person name="Santos F.R."/>
            <person name="Vidigal T.H.D.A."/>
            <person name="Brescovit A.D."/>
            <person name="Santos A.J."/>
        </authorList>
    </citation>
    <scope>NUCLEOTIDE SEQUENCE</scope>
    <source>
        <tissue evidence="2">Shoot tissue taken approximately 20 cm above the soil surface</tissue>
    </source>
</reference>
<dbReference type="AlphaFoldDB" id="A0A0A9GGG3"/>
<protein>
    <submittedName>
        <fullName evidence="2">Uncharacterized protein</fullName>
    </submittedName>
</protein>
<feature type="region of interest" description="Disordered" evidence="1">
    <location>
        <begin position="1"/>
        <end position="31"/>
    </location>
</feature>
<reference evidence="2" key="2">
    <citation type="journal article" date="2015" name="Data Brief">
        <title>Shoot transcriptome of the giant reed, Arundo donax.</title>
        <authorList>
            <person name="Barrero R.A."/>
            <person name="Guerrero F.D."/>
            <person name="Moolhuijzen P."/>
            <person name="Goolsby J.A."/>
            <person name="Tidwell J."/>
            <person name="Bellgard S.E."/>
            <person name="Bellgard M.I."/>
        </authorList>
    </citation>
    <scope>NUCLEOTIDE SEQUENCE</scope>
    <source>
        <tissue evidence="2">Shoot tissue taken approximately 20 cm above the soil surface</tissue>
    </source>
</reference>
<feature type="compositionally biased region" description="Polar residues" evidence="1">
    <location>
        <begin position="16"/>
        <end position="31"/>
    </location>
</feature>
<evidence type="ECO:0000256" key="1">
    <source>
        <dbReference type="SAM" id="MobiDB-lite"/>
    </source>
</evidence>
<evidence type="ECO:0000313" key="2">
    <source>
        <dbReference type="EMBL" id="JAE24175.1"/>
    </source>
</evidence>
<proteinExistence type="predicted"/>